<dbReference type="EMBL" id="WVHS01000003">
    <property type="protein sequence ID" value="MXV16860.1"/>
    <property type="molecule type" value="Genomic_DNA"/>
</dbReference>
<accession>A0A7K1Y0T9</accession>
<gene>
    <name evidence="1" type="ORF">GS398_16285</name>
</gene>
<sequence>MKRVITISPEQLQEKLKAAASGERPEEIKVTKVKMKKVTADLELERSFIITDDETGDPVQIIQPISMPGKNIAHPALFAAVALLRPHLAILSELPEAVGLSPEELLDSETALEKIFVTGFTIGGEGEAEGVTLTGYKINKRGKTQNLVTPFEKYEDSTNQYEYSVELAHIIGHCQDEAAAYFRGKIAPSAQLDIYDQLSDTDQDEDDPY</sequence>
<reference evidence="1 2" key="1">
    <citation type="submission" date="2019-11" db="EMBL/GenBank/DDBJ databases">
        <title>Pedobacter sp. HMF7056 Genome sequencing and assembly.</title>
        <authorList>
            <person name="Kang H."/>
            <person name="Kim H."/>
            <person name="Joh K."/>
        </authorList>
    </citation>
    <scope>NUCLEOTIDE SEQUENCE [LARGE SCALE GENOMIC DNA]</scope>
    <source>
        <strain evidence="1 2">HMF7056</strain>
    </source>
</reference>
<protein>
    <submittedName>
        <fullName evidence="1">Uncharacterized protein</fullName>
    </submittedName>
</protein>
<dbReference type="AlphaFoldDB" id="A0A7K1Y0T9"/>
<dbReference type="RefSeq" id="WP_160907830.1">
    <property type="nucleotide sequence ID" value="NZ_WVHS01000003.1"/>
</dbReference>
<evidence type="ECO:0000313" key="2">
    <source>
        <dbReference type="Proteomes" id="UP000451233"/>
    </source>
</evidence>
<keyword evidence="2" id="KW-1185">Reference proteome</keyword>
<dbReference type="Proteomes" id="UP000451233">
    <property type="component" value="Unassembled WGS sequence"/>
</dbReference>
<name>A0A7K1Y0T9_9SPHI</name>
<evidence type="ECO:0000313" key="1">
    <source>
        <dbReference type="EMBL" id="MXV16860.1"/>
    </source>
</evidence>
<proteinExistence type="predicted"/>
<organism evidence="1 2">
    <name type="scientific">Hufsiella ginkgonis</name>
    <dbReference type="NCBI Taxonomy" id="2695274"/>
    <lineage>
        <taxon>Bacteria</taxon>
        <taxon>Pseudomonadati</taxon>
        <taxon>Bacteroidota</taxon>
        <taxon>Sphingobacteriia</taxon>
        <taxon>Sphingobacteriales</taxon>
        <taxon>Sphingobacteriaceae</taxon>
        <taxon>Hufsiella</taxon>
    </lineage>
</organism>
<comment type="caution">
    <text evidence="1">The sequence shown here is derived from an EMBL/GenBank/DDBJ whole genome shotgun (WGS) entry which is preliminary data.</text>
</comment>